<evidence type="ECO:0000256" key="8">
    <source>
        <dbReference type="HAMAP-Rule" id="MF_00692"/>
    </source>
</evidence>
<feature type="binding site" evidence="8">
    <location>
        <position position="171"/>
    </location>
    <ligand>
        <name>ATP</name>
        <dbReference type="ChEBI" id="CHEBI:30616"/>
    </ligand>
</feature>
<evidence type="ECO:0000256" key="7">
    <source>
        <dbReference type="ARBA" id="ARBA00022842"/>
    </source>
</evidence>
<keyword evidence="6 8" id="KW-0067">ATP-binding</keyword>
<dbReference type="EMBL" id="DQ366717">
    <property type="protein sequence ID" value="ABE10916.1"/>
    <property type="molecule type" value="Genomic_DNA"/>
</dbReference>
<comment type="function">
    <text evidence="8">Nucleotidyltransferase involved in the post-translational modification of proteins. It can catalyze the addition of adenosine monophosphate (AMP) or uridine monophosphate (UMP) to a protein, resulting in modifications known as AMPylation and UMPylation.</text>
</comment>
<feature type="active site" description="Proton acceptor" evidence="8">
    <location>
        <position position="324"/>
    </location>
</feature>
<dbReference type="EC" id="2.7.7.108" evidence="8"/>
<protein>
    <recommendedName>
        <fullName evidence="8">Protein nucleotidyltransferase YdiU</fullName>
        <ecNumber evidence="8">2.7.7.-</ecNumber>
    </recommendedName>
    <alternativeName>
        <fullName evidence="8">Protein adenylyltransferase YdiU</fullName>
        <ecNumber evidence="8">2.7.7.108</ecNumber>
    </alternativeName>
    <alternativeName>
        <fullName evidence="8">Protein uridylyltransferase YdiU</fullName>
        <ecNumber evidence="8">2.7.7.-</ecNumber>
    </alternativeName>
</protein>
<keyword evidence="7 8" id="KW-0460">Magnesium</keyword>
<feature type="binding site" evidence="8">
    <location>
        <position position="140"/>
    </location>
    <ligand>
        <name>ATP</name>
        <dbReference type="ChEBI" id="CHEBI:30616"/>
    </ligand>
</feature>
<evidence type="ECO:0000256" key="3">
    <source>
        <dbReference type="ARBA" id="ARBA00022695"/>
    </source>
</evidence>
<dbReference type="GO" id="GO:0070733">
    <property type="term" value="F:AMPylase activity"/>
    <property type="evidence" value="ECO:0007669"/>
    <property type="project" value="UniProtKB-EC"/>
</dbReference>
<dbReference type="AlphaFoldDB" id="Q1PKU7"/>
<keyword evidence="5 8" id="KW-0547">Nucleotide-binding</keyword>
<evidence type="ECO:0000256" key="2">
    <source>
        <dbReference type="ARBA" id="ARBA00022679"/>
    </source>
</evidence>
<dbReference type="PANTHER" id="PTHR32057:SF14">
    <property type="entry name" value="PROTEIN ADENYLYLTRANSFERASE SELO, MITOCHONDRIAL"/>
    <property type="match status" value="1"/>
</dbReference>
<dbReference type="HAMAP" id="MF_00692">
    <property type="entry name" value="SelO"/>
    <property type="match status" value="1"/>
</dbReference>
<comment type="catalytic activity">
    <reaction evidence="8">
        <text>L-threonyl-[protein] + ATP = 3-O-(5'-adenylyl)-L-threonyl-[protein] + diphosphate</text>
        <dbReference type="Rhea" id="RHEA:54292"/>
        <dbReference type="Rhea" id="RHEA-COMP:11060"/>
        <dbReference type="Rhea" id="RHEA-COMP:13847"/>
        <dbReference type="ChEBI" id="CHEBI:30013"/>
        <dbReference type="ChEBI" id="CHEBI:30616"/>
        <dbReference type="ChEBI" id="CHEBI:33019"/>
        <dbReference type="ChEBI" id="CHEBI:138113"/>
        <dbReference type="EC" id="2.7.7.108"/>
    </reaction>
</comment>
<feature type="binding site" evidence="8">
    <location>
        <position position="139"/>
    </location>
    <ligand>
        <name>ATP</name>
        <dbReference type="ChEBI" id="CHEBI:30616"/>
    </ligand>
</feature>
<evidence type="ECO:0000256" key="6">
    <source>
        <dbReference type="ARBA" id="ARBA00022840"/>
    </source>
</evidence>
<dbReference type="GO" id="GO:0030145">
    <property type="term" value="F:manganese ion binding"/>
    <property type="evidence" value="ECO:0007669"/>
    <property type="project" value="UniProtKB-UniRule"/>
</dbReference>
<feature type="binding site" evidence="8">
    <location>
        <position position="137"/>
    </location>
    <ligand>
        <name>ATP</name>
        <dbReference type="ChEBI" id="CHEBI:30616"/>
    </ligand>
</feature>
<feature type="binding site" evidence="8">
    <location>
        <position position="244"/>
    </location>
    <ligand>
        <name>ATP</name>
        <dbReference type="ChEBI" id="CHEBI:30616"/>
    </ligand>
</feature>
<dbReference type="Pfam" id="PF02696">
    <property type="entry name" value="SelO"/>
    <property type="match status" value="1"/>
</dbReference>
<organism evidence="9">
    <name type="scientific">uncultured Prochlorococcus marinus clone ASNC3046</name>
    <dbReference type="NCBI Taxonomy" id="379369"/>
    <lineage>
        <taxon>Bacteria</taxon>
        <taxon>Bacillati</taxon>
        <taxon>Cyanobacteriota</taxon>
        <taxon>Cyanophyceae</taxon>
        <taxon>Synechococcales</taxon>
        <taxon>Prochlorococcaceae</taxon>
        <taxon>Prochlorococcus</taxon>
    </lineage>
</organism>
<keyword evidence="2 8" id="KW-0808">Transferase</keyword>
<proteinExistence type="inferred from homology"/>
<comment type="catalytic activity">
    <reaction evidence="8">
        <text>L-histidyl-[protein] + UTP = N(tele)-(5'-uridylyl)-L-histidyl-[protein] + diphosphate</text>
        <dbReference type="Rhea" id="RHEA:83891"/>
        <dbReference type="Rhea" id="RHEA-COMP:9745"/>
        <dbReference type="Rhea" id="RHEA-COMP:20239"/>
        <dbReference type="ChEBI" id="CHEBI:29979"/>
        <dbReference type="ChEBI" id="CHEBI:33019"/>
        <dbReference type="ChEBI" id="CHEBI:46398"/>
        <dbReference type="ChEBI" id="CHEBI:233474"/>
    </reaction>
</comment>
<comment type="catalytic activity">
    <reaction evidence="8">
        <text>L-tyrosyl-[protein] + ATP = O-(5'-adenylyl)-L-tyrosyl-[protein] + diphosphate</text>
        <dbReference type="Rhea" id="RHEA:54288"/>
        <dbReference type="Rhea" id="RHEA-COMP:10136"/>
        <dbReference type="Rhea" id="RHEA-COMP:13846"/>
        <dbReference type="ChEBI" id="CHEBI:30616"/>
        <dbReference type="ChEBI" id="CHEBI:33019"/>
        <dbReference type="ChEBI" id="CHEBI:46858"/>
        <dbReference type="ChEBI" id="CHEBI:83624"/>
        <dbReference type="EC" id="2.7.7.108"/>
    </reaction>
</comment>
<dbReference type="EC" id="2.7.7.-" evidence="8"/>
<reference evidence="9" key="2">
    <citation type="submission" date="2006-04" db="EMBL/GenBank/DDBJ databases">
        <title>Sequencing of the draft fosmids and assembly of Prochlorococcus marinus environmental genome fragment.</title>
        <authorList>
            <consortium name="US DOE Joint Genome Institute (JGI)"/>
            <person name="Copeland A."/>
            <person name="Lucas S."/>
            <person name="Lapidus A."/>
            <person name="Barry K."/>
            <person name="Detter J.C."/>
            <person name="Glavina T."/>
            <person name="Hammon N."/>
            <person name="Israni S."/>
            <person name="Richardson P."/>
        </authorList>
    </citation>
    <scope>NUCLEOTIDE SEQUENCE</scope>
</reference>
<reference evidence="9" key="1">
    <citation type="journal article" date="2006" name="Science">
        <title>Genomic islands and the ecology and evolution of Prochlorococcus.</title>
        <authorList>
            <person name="Coleman M.L."/>
            <person name="Sullivan M.B."/>
            <person name="Martiny A.C."/>
            <person name="Steglich C."/>
            <person name="Barry K."/>
            <person name="Delong E.F."/>
            <person name="Chisholm S.W."/>
        </authorList>
    </citation>
    <scope>NUCLEOTIDE SEQUENCE</scope>
</reference>
<comment type="catalytic activity">
    <reaction evidence="8">
        <text>L-seryl-[protein] + ATP = 3-O-(5'-adenylyl)-L-seryl-[protein] + diphosphate</text>
        <dbReference type="Rhea" id="RHEA:58120"/>
        <dbReference type="Rhea" id="RHEA-COMP:9863"/>
        <dbReference type="Rhea" id="RHEA-COMP:15073"/>
        <dbReference type="ChEBI" id="CHEBI:29999"/>
        <dbReference type="ChEBI" id="CHEBI:30616"/>
        <dbReference type="ChEBI" id="CHEBI:33019"/>
        <dbReference type="ChEBI" id="CHEBI:142516"/>
        <dbReference type="EC" id="2.7.7.108"/>
    </reaction>
</comment>
<feature type="binding site" evidence="8">
    <location>
        <position position="334"/>
    </location>
    <ligand>
        <name>ATP</name>
        <dbReference type="ChEBI" id="CHEBI:30616"/>
    </ligand>
</feature>
<dbReference type="GO" id="GO:0000287">
    <property type="term" value="F:magnesium ion binding"/>
    <property type="evidence" value="ECO:0007669"/>
    <property type="project" value="UniProtKB-UniRule"/>
</dbReference>
<evidence type="ECO:0000256" key="5">
    <source>
        <dbReference type="ARBA" id="ARBA00022741"/>
    </source>
</evidence>
<keyword evidence="4 8" id="KW-0479">Metal-binding</keyword>
<feature type="binding site" evidence="8">
    <location>
        <position position="237"/>
    </location>
    <ligand>
        <name>ATP</name>
        <dbReference type="ChEBI" id="CHEBI:30616"/>
    </ligand>
</feature>
<comment type="catalytic activity">
    <reaction evidence="8">
        <text>L-seryl-[protein] + UTP = O-(5'-uridylyl)-L-seryl-[protein] + diphosphate</text>
        <dbReference type="Rhea" id="RHEA:64604"/>
        <dbReference type="Rhea" id="RHEA-COMP:9863"/>
        <dbReference type="Rhea" id="RHEA-COMP:16635"/>
        <dbReference type="ChEBI" id="CHEBI:29999"/>
        <dbReference type="ChEBI" id="CHEBI:33019"/>
        <dbReference type="ChEBI" id="CHEBI:46398"/>
        <dbReference type="ChEBI" id="CHEBI:156051"/>
    </reaction>
</comment>
<dbReference type="GO" id="GO:0005524">
    <property type="term" value="F:ATP binding"/>
    <property type="evidence" value="ECO:0007669"/>
    <property type="project" value="UniProtKB-UniRule"/>
</dbReference>
<keyword evidence="8" id="KW-0464">Manganese</keyword>
<feature type="binding site" evidence="8">
    <location>
        <position position="334"/>
    </location>
    <ligand>
        <name>Mg(2+)</name>
        <dbReference type="ChEBI" id="CHEBI:18420"/>
    </ligand>
</feature>
<evidence type="ECO:0000256" key="4">
    <source>
        <dbReference type="ARBA" id="ARBA00022723"/>
    </source>
</evidence>
<gene>
    <name evidence="8" type="primary">ydiU</name>
    <name evidence="8" type="synonym">selO</name>
    <name evidence="9" type="ORF">ASNC3046_0030</name>
</gene>
<sequence>MMSTNSDSLKGKLIENFSEFSQLSDYSFMNSLKADPQSRKDGNDHKPRSVYSGHYVPVVPTAIPEPEFISHSNKLFKELRLSSDLTKDENFCRFFSGDISVANYPMSPFGWATGYALSIYGTEYIQQCPFGTGNGYGDGRAISVFEGLFNGKRMEMQLKGGGPTPYCRGADGRAVLRSSVREFLAQELMDALGIPTSRSLTLYVSRSEIVRRPWYSKGSRYFEPDIMIDNQAAITTRVAPSFLRVGQIELFARRVRNNAHDEALNELKMIVQHLIDRNYKDEIEYEISIESKVIKLASLYRSRLISLIANWMRVGYCQGNFNSDNCAAGGYTLDYGPFGFCELFDPRFQPWTGGGEHFSFFNQPSAAAINFKTFCSSLSPLLSRSKQDQEKLDQIEKDFSELMNKELMKMWANKLGLEHYNEALINDFFNLMVISKADYTILFRKLSEIPDNLDSLKDCFYLPINDELNNRWEVWLQNWQSILKKEGNIKAKSASMKSHNPVYTWREWMVVPAYEEAEKGNYKKIKELQDVFSNPYIEQSSEIDQKYNRLKPSQYFNYGGVSHYSCSS</sequence>
<feature type="binding site" evidence="8">
    <location>
        <position position="172"/>
    </location>
    <ligand>
        <name>ATP</name>
        <dbReference type="ChEBI" id="CHEBI:30616"/>
    </ligand>
</feature>
<name>Q1PKU7_PROMR</name>
<evidence type="ECO:0000313" key="9">
    <source>
        <dbReference type="EMBL" id="ABE10916.1"/>
    </source>
</evidence>
<evidence type="ECO:0000256" key="1">
    <source>
        <dbReference type="ARBA" id="ARBA00009747"/>
    </source>
</evidence>
<feature type="binding site" evidence="8">
    <location>
        <position position="159"/>
    </location>
    <ligand>
        <name>ATP</name>
        <dbReference type="ChEBI" id="CHEBI:30616"/>
    </ligand>
</feature>
<dbReference type="InterPro" id="IPR003846">
    <property type="entry name" value="SelO"/>
</dbReference>
<feature type="binding site" evidence="8">
    <location>
        <position position="325"/>
    </location>
    <ligand>
        <name>Mg(2+)</name>
        <dbReference type="ChEBI" id="CHEBI:18420"/>
    </ligand>
</feature>
<comment type="cofactor">
    <cofactor evidence="8">
        <name>Mg(2+)</name>
        <dbReference type="ChEBI" id="CHEBI:18420"/>
    </cofactor>
    <cofactor evidence="8">
        <name>Mn(2+)</name>
        <dbReference type="ChEBI" id="CHEBI:29035"/>
    </cofactor>
</comment>
<comment type="similarity">
    <text evidence="1 8">Belongs to the SELO family.</text>
</comment>
<accession>Q1PKU7</accession>
<dbReference type="PANTHER" id="PTHR32057">
    <property type="entry name" value="PROTEIN ADENYLYLTRANSFERASE SELO, MITOCHONDRIAL"/>
    <property type="match status" value="1"/>
</dbReference>
<keyword evidence="3 8" id="KW-0548">Nucleotidyltransferase</keyword>
<comment type="catalytic activity">
    <reaction evidence="8">
        <text>L-tyrosyl-[protein] + UTP = O-(5'-uridylyl)-L-tyrosyl-[protein] + diphosphate</text>
        <dbReference type="Rhea" id="RHEA:83887"/>
        <dbReference type="Rhea" id="RHEA-COMP:10136"/>
        <dbReference type="Rhea" id="RHEA-COMP:20238"/>
        <dbReference type="ChEBI" id="CHEBI:33019"/>
        <dbReference type="ChEBI" id="CHEBI:46398"/>
        <dbReference type="ChEBI" id="CHEBI:46858"/>
        <dbReference type="ChEBI" id="CHEBI:90602"/>
    </reaction>
</comment>